<comment type="caution">
    <text evidence="2">The sequence shown here is derived from an EMBL/GenBank/DDBJ whole genome shotgun (WGS) entry which is preliminary data.</text>
</comment>
<feature type="transmembrane region" description="Helical" evidence="1">
    <location>
        <begin position="12"/>
        <end position="35"/>
    </location>
</feature>
<accession>A0A6G4A4N4</accession>
<evidence type="ECO:0000256" key="1">
    <source>
        <dbReference type="SAM" id="Phobius"/>
    </source>
</evidence>
<dbReference type="EMBL" id="JAAIKC010000010">
    <property type="protein sequence ID" value="NEW08781.1"/>
    <property type="molecule type" value="Genomic_DNA"/>
</dbReference>
<keyword evidence="1" id="KW-0812">Transmembrane</keyword>
<gene>
    <name evidence="2" type="ORF">GK047_22555</name>
</gene>
<protein>
    <submittedName>
        <fullName evidence="2">BC10 family protein</fullName>
    </submittedName>
</protein>
<evidence type="ECO:0000313" key="2">
    <source>
        <dbReference type="EMBL" id="NEW08781.1"/>
    </source>
</evidence>
<keyword evidence="1" id="KW-0472">Membrane</keyword>
<proteinExistence type="predicted"/>
<sequence length="41" mass="4285">MNLAPVNASASLTVISTRISSSPCGICTLLLLIFITPMSTF</sequence>
<name>A0A6G4A4N4_9BACL</name>
<keyword evidence="1" id="KW-1133">Transmembrane helix</keyword>
<reference evidence="2" key="1">
    <citation type="submission" date="2020-02" db="EMBL/GenBank/DDBJ databases">
        <authorList>
            <person name="Shen X.-R."/>
            <person name="Zhang Y.-X."/>
        </authorList>
    </citation>
    <scope>NUCLEOTIDE SEQUENCE</scope>
    <source>
        <strain evidence="2">SYP-B3998</strain>
    </source>
</reference>
<dbReference type="AlphaFoldDB" id="A0A6G4A4N4"/>
<organism evidence="2">
    <name type="scientific">Paenibacillus sp. SYP-B3998</name>
    <dbReference type="NCBI Taxonomy" id="2678564"/>
    <lineage>
        <taxon>Bacteria</taxon>
        <taxon>Bacillati</taxon>
        <taxon>Bacillota</taxon>
        <taxon>Bacilli</taxon>
        <taxon>Bacillales</taxon>
        <taxon>Paenibacillaceae</taxon>
        <taxon>Paenibacillus</taxon>
    </lineage>
</organism>